<dbReference type="Pfam" id="PF06764">
    <property type="entry name" value="DUF1223"/>
    <property type="match status" value="1"/>
</dbReference>
<gene>
    <name evidence="1" type="ORF">ACFSUD_04600</name>
</gene>
<protein>
    <submittedName>
        <fullName evidence="1">DUF1223 domain-containing protein</fullName>
    </submittedName>
</protein>
<dbReference type="RefSeq" id="WP_386371937.1">
    <property type="nucleotide sequence ID" value="NZ_JBHUMP010000003.1"/>
</dbReference>
<dbReference type="PANTHER" id="PTHR36057">
    <property type="match status" value="1"/>
</dbReference>
<evidence type="ECO:0000313" key="2">
    <source>
        <dbReference type="Proteomes" id="UP001597474"/>
    </source>
</evidence>
<dbReference type="EMBL" id="JBHUMP010000003">
    <property type="protein sequence ID" value="MFD2738839.1"/>
    <property type="molecule type" value="Genomic_DNA"/>
</dbReference>
<dbReference type="InterPro" id="IPR036249">
    <property type="entry name" value="Thioredoxin-like_sf"/>
</dbReference>
<dbReference type="InterPro" id="IPR010634">
    <property type="entry name" value="DUF1223"/>
</dbReference>
<accession>A0ABW5TZV9</accession>
<reference evidence="2" key="1">
    <citation type="journal article" date="2019" name="Int. J. Syst. Evol. Microbiol.">
        <title>The Global Catalogue of Microorganisms (GCM) 10K type strain sequencing project: providing services to taxonomists for standard genome sequencing and annotation.</title>
        <authorList>
            <consortium name="The Broad Institute Genomics Platform"/>
            <consortium name="The Broad Institute Genome Sequencing Center for Infectious Disease"/>
            <person name="Wu L."/>
            <person name="Ma J."/>
        </authorList>
    </citation>
    <scope>NUCLEOTIDE SEQUENCE [LARGE SCALE GENOMIC DNA]</scope>
    <source>
        <strain evidence="2">TISTR 2562</strain>
    </source>
</reference>
<comment type="caution">
    <text evidence="1">The sequence shown here is derived from an EMBL/GenBank/DDBJ whole genome shotgun (WGS) entry which is preliminary data.</text>
</comment>
<proteinExistence type="predicted"/>
<dbReference type="SUPFAM" id="SSF52833">
    <property type="entry name" value="Thioredoxin-like"/>
    <property type="match status" value="1"/>
</dbReference>
<organism evidence="1 2">
    <name type="scientific">Sulfitobacter aestuarii</name>
    <dbReference type="NCBI Taxonomy" id="2161676"/>
    <lineage>
        <taxon>Bacteria</taxon>
        <taxon>Pseudomonadati</taxon>
        <taxon>Pseudomonadota</taxon>
        <taxon>Alphaproteobacteria</taxon>
        <taxon>Rhodobacterales</taxon>
        <taxon>Roseobacteraceae</taxon>
        <taxon>Sulfitobacter</taxon>
    </lineage>
</organism>
<dbReference type="Proteomes" id="UP001597474">
    <property type="component" value="Unassembled WGS sequence"/>
</dbReference>
<name>A0ABW5TZV9_9RHOB</name>
<sequence length="232" mass="25190">MTRLLLYTATLILGLAGALWAGPRPVVVELYTSQGCSACPAADALLAELAPRGDVIALALHVDYWDYIGWADLFAVPAHADRQRAYAKAQGRRMIYTPEMIVQGQSDIMGAKPEQLAAAIAKHRAAPQRVTLELHRENGALRINAQGDPGLEGTFDVHLLRYSPARSVRIERGENAGRLLKYTNVVEGWRHLAGWDGQAPLELTAQLAGDKPVVVLIQRHPAGAIVAAARLR</sequence>
<dbReference type="PANTHER" id="PTHR36057:SF1">
    <property type="entry name" value="LIPOPROTEIN LIPID ATTACHMENT SITE-LIKE PROTEIN, PUTATIVE (DUF1223)-RELATED"/>
    <property type="match status" value="1"/>
</dbReference>
<keyword evidence="2" id="KW-1185">Reference proteome</keyword>
<evidence type="ECO:0000313" key="1">
    <source>
        <dbReference type="EMBL" id="MFD2738839.1"/>
    </source>
</evidence>